<dbReference type="EMBL" id="QXFV01008012">
    <property type="protein sequence ID" value="KAE8957505.1"/>
    <property type="molecule type" value="Genomic_DNA"/>
</dbReference>
<evidence type="ECO:0000259" key="4">
    <source>
        <dbReference type="Pfam" id="PF20147"/>
    </source>
</evidence>
<sequence length="272" mass="29970">MVKLFCAIVGVAGSAIPVDIDASQTVGDLKGAIKEKKSNKLKNVDAGDLQIFLARTADGAWLESDSEDVKKLKEGEKTVAVEKLTSEKKDLQGKSGLQEVLVGMPKASTEQIHVLVVVPEGAFSLVSEASPLDQLGEKLDKLNDELNKTVLGKRKVCHSSASSSLLDDLHVRVRASRAVQFTTENRVEPFTWGCIVDKRGKKIKLPDDQQRERYREYVEVNIGDALARNKLCVYGVDKGEDGKDPHCILMRLITVNKNFGYSILISHREVQN</sequence>
<evidence type="ECO:0000313" key="8">
    <source>
        <dbReference type="Proteomes" id="UP000434957"/>
    </source>
</evidence>
<keyword evidence="3" id="KW-0964">Secreted</keyword>
<comment type="caution">
    <text evidence="5">The sequence shown here is derived from an EMBL/GenBank/DDBJ whole genome shotgun (WGS) entry which is preliminary data.</text>
</comment>
<dbReference type="AlphaFoldDB" id="A0A6A3GGE7"/>
<dbReference type="GO" id="GO:0043657">
    <property type="term" value="C:host cell"/>
    <property type="evidence" value="ECO:0007669"/>
    <property type="project" value="UniProtKB-SubCell"/>
</dbReference>
<comment type="subcellular location">
    <subcellularLocation>
        <location evidence="1">Host cell</location>
    </subcellularLocation>
    <subcellularLocation>
        <location evidence="2">Secreted</location>
    </subcellularLocation>
</comment>
<evidence type="ECO:0000256" key="3">
    <source>
        <dbReference type="ARBA" id="ARBA00022525"/>
    </source>
</evidence>
<dbReference type="Proteomes" id="UP000434957">
    <property type="component" value="Unassembled WGS sequence"/>
</dbReference>
<dbReference type="Pfam" id="PF20147">
    <property type="entry name" value="Crinkler"/>
    <property type="match status" value="1"/>
</dbReference>
<dbReference type="InterPro" id="IPR045379">
    <property type="entry name" value="Crinkler_N"/>
</dbReference>
<keyword evidence="8" id="KW-1185">Reference proteome</keyword>
<name>A0A6A3GGE7_9STRA</name>
<dbReference type="GO" id="GO:0005576">
    <property type="term" value="C:extracellular region"/>
    <property type="evidence" value="ECO:0007669"/>
    <property type="project" value="UniProtKB-SubCell"/>
</dbReference>
<feature type="domain" description="Crinkler effector protein N-terminal" evidence="4">
    <location>
        <begin position="2"/>
        <end position="117"/>
    </location>
</feature>
<dbReference type="EMBL" id="QXFT01007415">
    <property type="protein sequence ID" value="KAE9266386.1"/>
    <property type="molecule type" value="Genomic_DNA"/>
</dbReference>
<organism evidence="5 7">
    <name type="scientific">Phytophthora rubi</name>
    <dbReference type="NCBI Taxonomy" id="129364"/>
    <lineage>
        <taxon>Eukaryota</taxon>
        <taxon>Sar</taxon>
        <taxon>Stramenopiles</taxon>
        <taxon>Oomycota</taxon>
        <taxon>Peronosporomycetes</taxon>
        <taxon>Peronosporales</taxon>
        <taxon>Peronosporaceae</taxon>
        <taxon>Phytophthora</taxon>
    </lineage>
</organism>
<evidence type="ECO:0000313" key="7">
    <source>
        <dbReference type="Proteomes" id="UP000429607"/>
    </source>
</evidence>
<dbReference type="Proteomes" id="UP000429607">
    <property type="component" value="Unassembled WGS sequence"/>
</dbReference>
<proteinExistence type="predicted"/>
<evidence type="ECO:0000256" key="2">
    <source>
        <dbReference type="ARBA" id="ARBA00004613"/>
    </source>
</evidence>
<reference evidence="5 7" key="1">
    <citation type="submission" date="2018-09" db="EMBL/GenBank/DDBJ databases">
        <title>Genomic investigation of the strawberry pathogen Phytophthora fragariae indicates pathogenicity is determined by transcriptional variation in three key races.</title>
        <authorList>
            <person name="Adams T.M."/>
            <person name="Armitage A.D."/>
            <person name="Sobczyk M.K."/>
            <person name="Bates H.J."/>
            <person name="Dunwell J.M."/>
            <person name="Nellist C.F."/>
            <person name="Harrison R.J."/>
        </authorList>
    </citation>
    <scope>NUCLEOTIDE SEQUENCE [LARGE SCALE GENOMIC DNA]</scope>
    <source>
        <strain evidence="5 7">SCRP249</strain>
        <strain evidence="6 8">SCRP333</strain>
    </source>
</reference>
<protein>
    <recommendedName>
        <fullName evidence="4">Crinkler effector protein N-terminal domain-containing protein</fullName>
    </recommendedName>
</protein>
<evidence type="ECO:0000313" key="5">
    <source>
        <dbReference type="EMBL" id="KAE8957505.1"/>
    </source>
</evidence>
<evidence type="ECO:0000256" key="1">
    <source>
        <dbReference type="ARBA" id="ARBA00004340"/>
    </source>
</evidence>
<evidence type="ECO:0000313" key="6">
    <source>
        <dbReference type="EMBL" id="KAE9266386.1"/>
    </source>
</evidence>
<accession>A0A6A3GGE7</accession>
<gene>
    <name evidence="5" type="ORF">PR001_g31348</name>
    <name evidence="6" type="ORF">PR003_g32142</name>
</gene>